<dbReference type="PROSITE" id="PS50097">
    <property type="entry name" value="BTB"/>
    <property type="match status" value="1"/>
</dbReference>
<organism evidence="2 3">
    <name type="scientific">Aureobasidium namibiae CBS 147.97</name>
    <dbReference type="NCBI Taxonomy" id="1043004"/>
    <lineage>
        <taxon>Eukaryota</taxon>
        <taxon>Fungi</taxon>
        <taxon>Dikarya</taxon>
        <taxon>Ascomycota</taxon>
        <taxon>Pezizomycotina</taxon>
        <taxon>Dothideomycetes</taxon>
        <taxon>Dothideomycetidae</taxon>
        <taxon>Dothideales</taxon>
        <taxon>Saccotheciaceae</taxon>
        <taxon>Aureobasidium</taxon>
    </lineage>
</organism>
<reference evidence="2 3" key="1">
    <citation type="journal article" date="2014" name="BMC Genomics">
        <title>Genome sequencing of four Aureobasidium pullulans varieties: biotechnological potential, stress tolerance, and description of new species.</title>
        <authorList>
            <person name="Gostin Ar C."/>
            <person name="Ohm R.A."/>
            <person name="Kogej T."/>
            <person name="Sonjak S."/>
            <person name="Turk M."/>
            <person name="Zajc J."/>
            <person name="Zalar P."/>
            <person name="Grube M."/>
            <person name="Sun H."/>
            <person name="Han J."/>
            <person name="Sharma A."/>
            <person name="Chiniquy J."/>
            <person name="Ngan C.Y."/>
            <person name="Lipzen A."/>
            <person name="Barry K."/>
            <person name="Grigoriev I.V."/>
            <person name="Gunde-Cimerman N."/>
        </authorList>
    </citation>
    <scope>NUCLEOTIDE SEQUENCE [LARGE SCALE GENOMIC DNA]</scope>
    <source>
        <strain evidence="2 3">CBS 147.97</strain>
    </source>
</reference>
<feature type="domain" description="BTB" evidence="1">
    <location>
        <begin position="27"/>
        <end position="96"/>
    </location>
</feature>
<accession>A0A074XJU9</accession>
<name>A0A074XJU9_9PEZI</name>
<dbReference type="CDD" id="cd18186">
    <property type="entry name" value="BTB_POZ_ZBTB_KLHL-like"/>
    <property type="match status" value="1"/>
</dbReference>
<gene>
    <name evidence="2" type="ORF">M436DRAFT_80283</name>
</gene>
<dbReference type="Gene3D" id="3.30.710.10">
    <property type="entry name" value="Potassium Channel Kv1.1, Chain A"/>
    <property type="match status" value="1"/>
</dbReference>
<dbReference type="AlphaFoldDB" id="A0A074XJU9"/>
<dbReference type="InterPro" id="IPR011333">
    <property type="entry name" value="SKP1/BTB/POZ_sf"/>
</dbReference>
<dbReference type="HOGENOM" id="CLU_1481691_0_0_1"/>
<dbReference type="InterPro" id="IPR000210">
    <property type="entry name" value="BTB/POZ_dom"/>
</dbReference>
<dbReference type="SUPFAM" id="SSF54695">
    <property type="entry name" value="POZ domain"/>
    <property type="match status" value="1"/>
</dbReference>
<keyword evidence="3" id="KW-1185">Reference proteome</keyword>
<dbReference type="RefSeq" id="XP_013429312.1">
    <property type="nucleotide sequence ID" value="XM_013573858.1"/>
</dbReference>
<proteinExistence type="predicted"/>
<dbReference type="OrthoDB" id="194443at2759"/>
<evidence type="ECO:0000313" key="3">
    <source>
        <dbReference type="Proteomes" id="UP000027730"/>
    </source>
</evidence>
<dbReference type="GeneID" id="25416591"/>
<dbReference type="STRING" id="1043004.A0A074XJU9"/>
<dbReference type="EMBL" id="KL584706">
    <property type="protein sequence ID" value="KEQ74821.1"/>
    <property type="molecule type" value="Genomic_DNA"/>
</dbReference>
<sequence>MEAIASKSQWNIYALDRILTSPLSLAANNMIELRTTCGWKVLVHKTLLCHYSKYYEVAIYGGFQEAKNDYFDLGLNKPCAEWFVRWLYSGKLSGPDTSTDIGELFRLYIFADEKDILALTRDVMTRLPEFDPYLSYQEIVLPIKSLPSSSPLYKFIVAWHATHWMPDDEDSERENQAMPLVG</sequence>
<protein>
    <recommendedName>
        <fullName evidence="1">BTB domain-containing protein</fullName>
    </recommendedName>
</protein>
<evidence type="ECO:0000259" key="1">
    <source>
        <dbReference type="PROSITE" id="PS50097"/>
    </source>
</evidence>
<dbReference type="Proteomes" id="UP000027730">
    <property type="component" value="Unassembled WGS sequence"/>
</dbReference>
<evidence type="ECO:0000313" key="2">
    <source>
        <dbReference type="EMBL" id="KEQ74821.1"/>
    </source>
</evidence>